<accession>A0A0G4NZJ3</accession>
<evidence type="ECO:0000313" key="2">
    <source>
        <dbReference type="Proteomes" id="UP000053732"/>
    </source>
</evidence>
<name>A0A0G4NZJ3_PENC3</name>
<protein>
    <submittedName>
        <fullName evidence="1">Str. FM013</fullName>
    </submittedName>
</protein>
<organism evidence="1 2">
    <name type="scientific">Penicillium camemberti (strain FM 013)</name>
    <dbReference type="NCBI Taxonomy" id="1429867"/>
    <lineage>
        <taxon>Eukaryota</taxon>
        <taxon>Fungi</taxon>
        <taxon>Dikarya</taxon>
        <taxon>Ascomycota</taxon>
        <taxon>Pezizomycotina</taxon>
        <taxon>Eurotiomycetes</taxon>
        <taxon>Eurotiomycetidae</taxon>
        <taxon>Eurotiales</taxon>
        <taxon>Aspergillaceae</taxon>
        <taxon>Penicillium</taxon>
    </lineage>
</organism>
<dbReference type="Proteomes" id="UP000053732">
    <property type="component" value="Unassembled WGS sequence"/>
</dbReference>
<proteinExistence type="predicted"/>
<dbReference type="AlphaFoldDB" id="A0A0G4NZJ3"/>
<evidence type="ECO:0000313" key="1">
    <source>
        <dbReference type="EMBL" id="CRL19491.1"/>
    </source>
</evidence>
<reference evidence="1 2" key="1">
    <citation type="journal article" date="2014" name="Nat. Commun.">
        <title>Multiple recent horizontal transfers of a large genomic region in cheese making fungi.</title>
        <authorList>
            <person name="Cheeseman K."/>
            <person name="Ropars J."/>
            <person name="Renault P."/>
            <person name="Dupont J."/>
            <person name="Gouzy J."/>
            <person name="Branca A."/>
            <person name="Abraham A.L."/>
            <person name="Ceppi M."/>
            <person name="Conseiller E."/>
            <person name="Debuchy R."/>
            <person name="Malagnac F."/>
            <person name="Goarin A."/>
            <person name="Silar P."/>
            <person name="Lacoste S."/>
            <person name="Sallet E."/>
            <person name="Bensimon A."/>
            <person name="Giraud T."/>
            <person name="Brygoo Y."/>
        </authorList>
    </citation>
    <scope>NUCLEOTIDE SEQUENCE [LARGE SCALE GENOMIC DNA]</scope>
    <source>
        <strain evidence="2">FM 013</strain>
    </source>
</reference>
<sequence length="105" mass="12040">MAPKESFAGQSSILEPMKISSLLIDPPVCAPKSTVLPGSTQQLSDLSNQSIHFSKQNSRSHKYNDEEFWFIWYQHVVLDQGWENILESFKEFDKCLGLKQNGRHN</sequence>
<keyword evidence="2" id="KW-1185">Reference proteome</keyword>
<gene>
    <name evidence="1" type="ORF">PCAMFM013_S003g000282</name>
</gene>
<dbReference type="EMBL" id="HG793136">
    <property type="protein sequence ID" value="CRL19491.1"/>
    <property type="molecule type" value="Genomic_DNA"/>
</dbReference>